<evidence type="ECO:0000256" key="8">
    <source>
        <dbReference type="ARBA" id="ARBA00022842"/>
    </source>
</evidence>
<keyword evidence="9 11" id="KW-0501">Molybdenum cofactor biosynthesis</keyword>
<dbReference type="Gene3D" id="2.170.190.11">
    <property type="entry name" value="Molybdopterin biosynthesis moea protein, domain 3"/>
    <property type="match status" value="1"/>
</dbReference>
<dbReference type="InterPro" id="IPR036135">
    <property type="entry name" value="MoeA_linker/N_sf"/>
</dbReference>
<evidence type="ECO:0000256" key="5">
    <source>
        <dbReference type="ARBA" id="ARBA00022505"/>
    </source>
</evidence>
<dbReference type="GO" id="GO:0061599">
    <property type="term" value="F:molybdopterin molybdotransferase activity"/>
    <property type="evidence" value="ECO:0007669"/>
    <property type="project" value="UniProtKB-UniRule"/>
</dbReference>
<reference evidence="13 14" key="1">
    <citation type="submission" date="2019-01" db="EMBL/GenBank/DDBJ databases">
        <authorList>
            <person name="Chen W.-M."/>
        </authorList>
    </citation>
    <scope>NUCLEOTIDE SEQUENCE [LARGE SCALE GENOMIC DNA]</scope>
    <source>
        <strain evidence="13 14">KYPC3</strain>
    </source>
</reference>
<evidence type="ECO:0000256" key="2">
    <source>
        <dbReference type="ARBA" id="ARBA00002901"/>
    </source>
</evidence>
<dbReference type="InterPro" id="IPR001453">
    <property type="entry name" value="MoaB/Mog_dom"/>
</dbReference>
<evidence type="ECO:0000256" key="6">
    <source>
        <dbReference type="ARBA" id="ARBA00022679"/>
    </source>
</evidence>
<dbReference type="Pfam" id="PF00994">
    <property type="entry name" value="MoCF_biosynth"/>
    <property type="match status" value="1"/>
</dbReference>
<comment type="function">
    <text evidence="2 11">Catalyzes the insertion of molybdate into adenylated molybdopterin with the concomitant release of AMP.</text>
</comment>
<evidence type="ECO:0000259" key="12">
    <source>
        <dbReference type="SMART" id="SM00852"/>
    </source>
</evidence>
<dbReference type="InterPro" id="IPR038987">
    <property type="entry name" value="MoeA-like"/>
</dbReference>
<evidence type="ECO:0000256" key="4">
    <source>
        <dbReference type="ARBA" id="ARBA00010763"/>
    </source>
</evidence>
<dbReference type="UniPathway" id="UPA00344"/>
<dbReference type="SUPFAM" id="SSF63882">
    <property type="entry name" value="MoeA N-terminal region -like"/>
    <property type="match status" value="1"/>
</dbReference>
<dbReference type="PANTHER" id="PTHR10192">
    <property type="entry name" value="MOLYBDOPTERIN BIOSYNTHESIS PROTEIN"/>
    <property type="match status" value="1"/>
</dbReference>
<dbReference type="EC" id="2.10.1.1" evidence="11"/>
<dbReference type="EMBL" id="SACS01000009">
    <property type="protein sequence ID" value="RVU37449.1"/>
    <property type="molecule type" value="Genomic_DNA"/>
</dbReference>
<dbReference type="Pfam" id="PF03453">
    <property type="entry name" value="MoeA_N"/>
    <property type="match status" value="1"/>
</dbReference>
<dbReference type="FunFam" id="3.40.980.10:FF:000004">
    <property type="entry name" value="Molybdopterin molybdenumtransferase"/>
    <property type="match status" value="1"/>
</dbReference>
<comment type="catalytic activity">
    <reaction evidence="10">
        <text>adenylyl-molybdopterin + molybdate = Mo-molybdopterin + AMP + H(+)</text>
        <dbReference type="Rhea" id="RHEA:35047"/>
        <dbReference type="ChEBI" id="CHEBI:15378"/>
        <dbReference type="ChEBI" id="CHEBI:36264"/>
        <dbReference type="ChEBI" id="CHEBI:62727"/>
        <dbReference type="ChEBI" id="CHEBI:71302"/>
        <dbReference type="ChEBI" id="CHEBI:456215"/>
        <dbReference type="EC" id="2.10.1.1"/>
    </reaction>
</comment>
<gene>
    <name evidence="13" type="ORF">EOE67_09660</name>
</gene>
<evidence type="ECO:0000313" key="13">
    <source>
        <dbReference type="EMBL" id="RVU37449.1"/>
    </source>
</evidence>
<dbReference type="InterPro" id="IPR005111">
    <property type="entry name" value="MoeA_C_domain_IV"/>
</dbReference>
<dbReference type="InterPro" id="IPR005110">
    <property type="entry name" value="MoeA_linker/N"/>
</dbReference>
<dbReference type="CDD" id="cd00887">
    <property type="entry name" value="MoeA"/>
    <property type="match status" value="1"/>
</dbReference>
<dbReference type="Gene3D" id="2.40.340.10">
    <property type="entry name" value="MoeA, C-terminal, domain IV"/>
    <property type="match status" value="1"/>
</dbReference>
<dbReference type="InterPro" id="IPR036688">
    <property type="entry name" value="MoeA_C_domain_IV_sf"/>
</dbReference>
<feature type="domain" description="MoaB/Mog" evidence="12">
    <location>
        <begin position="179"/>
        <end position="316"/>
    </location>
</feature>
<dbReference type="GO" id="GO:0006777">
    <property type="term" value="P:Mo-molybdopterin cofactor biosynthetic process"/>
    <property type="evidence" value="ECO:0007669"/>
    <property type="project" value="UniProtKB-UniRule"/>
</dbReference>
<evidence type="ECO:0000256" key="9">
    <source>
        <dbReference type="ARBA" id="ARBA00023150"/>
    </source>
</evidence>
<dbReference type="Gene3D" id="3.40.980.10">
    <property type="entry name" value="MoaB/Mog-like domain"/>
    <property type="match status" value="1"/>
</dbReference>
<evidence type="ECO:0000256" key="11">
    <source>
        <dbReference type="RuleBase" id="RU365090"/>
    </source>
</evidence>
<dbReference type="Pfam" id="PF03454">
    <property type="entry name" value="MoeA_C"/>
    <property type="match status" value="1"/>
</dbReference>
<comment type="caution">
    <text evidence="13">The sequence shown here is derived from an EMBL/GenBank/DDBJ whole genome shotgun (WGS) entry which is preliminary data.</text>
</comment>
<dbReference type="NCBIfam" id="NF045515">
    <property type="entry name" value="Glp_gephyrin"/>
    <property type="match status" value="1"/>
</dbReference>
<keyword evidence="8 11" id="KW-0460">Magnesium</keyword>
<keyword evidence="5 11" id="KW-0500">Molybdenum</keyword>
<dbReference type="OrthoDB" id="9804758at2"/>
<dbReference type="GO" id="GO:0005829">
    <property type="term" value="C:cytosol"/>
    <property type="evidence" value="ECO:0007669"/>
    <property type="project" value="TreeGrafter"/>
</dbReference>
<name>A0A437QSK4_9GAMM</name>
<evidence type="ECO:0000313" key="14">
    <source>
        <dbReference type="Proteomes" id="UP000283077"/>
    </source>
</evidence>
<sequence length="406" mass="43442">MKSPLLSFNDALTALLATITATTRREQLPLSQALGRVCALDLLSPLDVPAYTNAAMDGYALRALDAASFDCLRIAGQSLAGHPFAGEVPAGSCVRIMTGAMIPATLDTVVMQEETELTADGVLLRKPVQLGSHIREQGSEISRQQVVLRAGKKLTAIDVGVLATLGLAEVPVFTPLKVAVLSTGDELVPPGQPLATGQIYDSNRFLLLAMLRRLDLEVTDLGWVGDDKTQLRQAFDRASAEFDVLITSGGVSVGDADYTAEILHEAGQVEFWKVAMKPGKPFACGRYGQSWFFGLPGNPVSAAVTLDLLVQPALRQLSGETLVTPNALRAAAAQPIRKTAGRMDFQRGRYWQVADGSLLAEPVGSQSSAMLTSFNQANCYLALEQHRADVAAGETVTVWPLGRMFY</sequence>
<comment type="cofactor">
    <cofactor evidence="1 11">
        <name>Mg(2+)</name>
        <dbReference type="ChEBI" id="CHEBI:18420"/>
    </cofactor>
</comment>
<dbReference type="RefSeq" id="WP_127698891.1">
    <property type="nucleotide sequence ID" value="NZ_SACS01000009.1"/>
</dbReference>
<dbReference type="SUPFAM" id="SSF63867">
    <property type="entry name" value="MoeA C-terminal domain-like"/>
    <property type="match status" value="1"/>
</dbReference>
<dbReference type="AlphaFoldDB" id="A0A437QSK4"/>
<comment type="pathway">
    <text evidence="3 11">Cofactor biosynthesis; molybdopterin biosynthesis.</text>
</comment>
<evidence type="ECO:0000256" key="1">
    <source>
        <dbReference type="ARBA" id="ARBA00001946"/>
    </source>
</evidence>
<protein>
    <recommendedName>
        <fullName evidence="11">Molybdopterin molybdenumtransferase</fullName>
        <ecNumber evidence="11">2.10.1.1</ecNumber>
    </recommendedName>
</protein>
<keyword evidence="6 11" id="KW-0808">Transferase</keyword>
<evidence type="ECO:0000256" key="3">
    <source>
        <dbReference type="ARBA" id="ARBA00005046"/>
    </source>
</evidence>
<keyword evidence="14" id="KW-1185">Reference proteome</keyword>
<dbReference type="Gene3D" id="3.90.105.10">
    <property type="entry name" value="Molybdopterin biosynthesis moea protein, domain 2"/>
    <property type="match status" value="1"/>
</dbReference>
<dbReference type="SMART" id="SM00852">
    <property type="entry name" value="MoCF_biosynth"/>
    <property type="match status" value="1"/>
</dbReference>
<organism evidence="13 14">
    <name type="scientific">Rheinheimera riviphila</name>
    <dbReference type="NCBI Taxonomy" id="1834037"/>
    <lineage>
        <taxon>Bacteria</taxon>
        <taxon>Pseudomonadati</taxon>
        <taxon>Pseudomonadota</taxon>
        <taxon>Gammaproteobacteria</taxon>
        <taxon>Chromatiales</taxon>
        <taxon>Chromatiaceae</taxon>
        <taxon>Rheinheimera</taxon>
    </lineage>
</organism>
<evidence type="ECO:0000256" key="7">
    <source>
        <dbReference type="ARBA" id="ARBA00022723"/>
    </source>
</evidence>
<dbReference type="PANTHER" id="PTHR10192:SF5">
    <property type="entry name" value="GEPHYRIN"/>
    <property type="match status" value="1"/>
</dbReference>
<dbReference type="InterPro" id="IPR036425">
    <property type="entry name" value="MoaB/Mog-like_dom_sf"/>
</dbReference>
<evidence type="ECO:0000256" key="10">
    <source>
        <dbReference type="ARBA" id="ARBA00047317"/>
    </source>
</evidence>
<dbReference type="GO" id="GO:0046872">
    <property type="term" value="F:metal ion binding"/>
    <property type="evidence" value="ECO:0007669"/>
    <property type="project" value="UniProtKB-UniRule"/>
</dbReference>
<comment type="similarity">
    <text evidence="4 11">Belongs to the MoeA family.</text>
</comment>
<accession>A0A437QSK4</accession>
<proteinExistence type="inferred from homology"/>
<dbReference type="NCBIfam" id="TIGR00177">
    <property type="entry name" value="molyb_syn"/>
    <property type="match status" value="1"/>
</dbReference>
<dbReference type="SUPFAM" id="SSF53218">
    <property type="entry name" value="Molybdenum cofactor biosynthesis proteins"/>
    <property type="match status" value="1"/>
</dbReference>
<dbReference type="Proteomes" id="UP000283077">
    <property type="component" value="Unassembled WGS sequence"/>
</dbReference>
<keyword evidence="7 11" id="KW-0479">Metal-binding</keyword>